<evidence type="ECO:0000313" key="2">
    <source>
        <dbReference type="EMBL" id="XAT63350.1"/>
    </source>
</evidence>
<proteinExistence type="predicted"/>
<feature type="domain" description="Oxidoreductase molybdopterin-binding" evidence="1">
    <location>
        <begin position="19"/>
        <end position="161"/>
    </location>
</feature>
<dbReference type="InterPro" id="IPR000572">
    <property type="entry name" value="OxRdtase_Mopterin-bd_dom"/>
</dbReference>
<dbReference type="Gene3D" id="3.90.420.10">
    <property type="entry name" value="Oxidoreductase, molybdopterin-binding domain"/>
    <property type="match status" value="1"/>
</dbReference>
<reference evidence="2 3" key="1">
    <citation type="submission" date="2021-11" db="EMBL/GenBank/DDBJ databases">
        <title>Whole genome of Geoglobus acetivorans.</title>
        <authorList>
            <person name="Liu D."/>
        </authorList>
    </citation>
    <scope>NUCLEOTIDE SEQUENCE [LARGE SCALE GENOMIC DNA]</scope>
    <source>
        <strain evidence="2 3">SBH6</strain>
    </source>
</reference>
<evidence type="ECO:0000313" key="3">
    <source>
        <dbReference type="Proteomes" id="UP001492541"/>
    </source>
</evidence>
<gene>
    <name evidence="2" type="ORF">LPQ35_08825</name>
</gene>
<dbReference type="RefSeq" id="WP_346297622.1">
    <property type="nucleotide sequence ID" value="NZ_CP087714.1"/>
</dbReference>
<dbReference type="PANTHER" id="PTHR43032">
    <property type="entry name" value="PROTEIN-METHIONINE-SULFOXIDE REDUCTASE"/>
    <property type="match status" value="1"/>
</dbReference>
<dbReference type="InterPro" id="IPR036374">
    <property type="entry name" value="OxRdtase_Mopterin-bd_sf"/>
</dbReference>
<keyword evidence="3" id="KW-1185">Reference proteome</keyword>
<dbReference type="EMBL" id="CP087714">
    <property type="protein sequence ID" value="XAT63350.1"/>
    <property type="molecule type" value="Genomic_DNA"/>
</dbReference>
<name>A0ABZ3H1B2_GEOAI</name>
<dbReference type="GeneID" id="90449791"/>
<dbReference type="PANTHER" id="PTHR43032:SF4">
    <property type="entry name" value="OXIDOREDUCTASE MOLYBDOPTERIN-BINDING DOMAIN-CONTAINING PROTEIN"/>
    <property type="match status" value="1"/>
</dbReference>
<sequence length="179" mass="20478">MLPPGQFEEEKLRVLNISSIPEIDADDYTLKIGGCVSNELEFSYGDLLEMRQVEAEVSAHCVEGWSVTGLEWEGVPAEEIISLSRPAEAKFVLLKCLDGYTTCVPLNYFQHGIFALRLNGQTIPPEHGYPVRAVIPDLYFWKSAKWVEEVEFLEEYVDGYWESRGYHSVGDAWLEQRRK</sequence>
<protein>
    <submittedName>
        <fullName evidence="2">Molybdopterin-dependent oxidoreductase</fullName>
    </submittedName>
</protein>
<dbReference type="Pfam" id="PF00174">
    <property type="entry name" value="Oxidored_molyb"/>
    <property type="match status" value="1"/>
</dbReference>
<dbReference type="Proteomes" id="UP001492541">
    <property type="component" value="Chromosome"/>
</dbReference>
<evidence type="ECO:0000259" key="1">
    <source>
        <dbReference type="Pfam" id="PF00174"/>
    </source>
</evidence>
<dbReference type="SUPFAM" id="SSF56524">
    <property type="entry name" value="Oxidoreductase molybdopterin-binding domain"/>
    <property type="match status" value="1"/>
</dbReference>
<accession>A0ABZ3H1B2</accession>
<organism evidence="2 3">
    <name type="scientific">Geoglobus acetivorans</name>
    <dbReference type="NCBI Taxonomy" id="565033"/>
    <lineage>
        <taxon>Archaea</taxon>
        <taxon>Methanobacteriati</taxon>
        <taxon>Methanobacteriota</taxon>
        <taxon>Archaeoglobi</taxon>
        <taxon>Archaeoglobales</taxon>
        <taxon>Archaeoglobaceae</taxon>
        <taxon>Geoglobus</taxon>
    </lineage>
</organism>